<gene>
    <name evidence="2" type="ORF">C8259_17740</name>
</gene>
<evidence type="ECO:0000313" key="3">
    <source>
        <dbReference type="Proteomes" id="UP000241647"/>
    </source>
</evidence>
<reference evidence="2 3" key="1">
    <citation type="submission" date="2018-02" db="EMBL/GenBank/DDBJ databases">
        <title>8 Nocardia nova and 1 Nocardia cyriacigeorgica strain used for evolution to TMP-SMX.</title>
        <authorList>
            <person name="Mehta H."/>
            <person name="Weng J."/>
            <person name="Shamoo Y."/>
        </authorList>
    </citation>
    <scope>NUCLEOTIDE SEQUENCE [LARGE SCALE GENOMIC DNA]</scope>
    <source>
        <strain evidence="2 3">ATCC 33727</strain>
    </source>
</reference>
<evidence type="ECO:0000256" key="1">
    <source>
        <dbReference type="SAM" id="MobiDB-lite"/>
    </source>
</evidence>
<dbReference type="EMBL" id="PYHS01000008">
    <property type="protein sequence ID" value="PSR61988.1"/>
    <property type="molecule type" value="Genomic_DNA"/>
</dbReference>
<dbReference type="AlphaFoldDB" id="A0A2T2Z2J8"/>
<protein>
    <submittedName>
        <fullName evidence="2">Uncharacterized protein</fullName>
    </submittedName>
</protein>
<name>A0A2T2Z2J8_9NOCA</name>
<dbReference type="Proteomes" id="UP000241647">
    <property type="component" value="Unassembled WGS sequence"/>
</dbReference>
<feature type="region of interest" description="Disordered" evidence="1">
    <location>
        <begin position="1"/>
        <end position="21"/>
    </location>
</feature>
<proteinExistence type="predicted"/>
<organism evidence="2 3">
    <name type="scientific">Nocardia nova</name>
    <dbReference type="NCBI Taxonomy" id="37330"/>
    <lineage>
        <taxon>Bacteria</taxon>
        <taxon>Bacillati</taxon>
        <taxon>Actinomycetota</taxon>
        <taxon>Actinomycetes</taxon>
        <taxon>Mycobacteriales</taxon>
        <taxon>Nocardiaceae</taxon>
        <taxon>Nocardia</taxon>
    </lineage>
</organism>
<comment type="caution">
    <text evidence="2">The sequence shown here is derived from an EMBL/GenBank/DDBJ whole genome shotgun (WGS) entry which is preliminary data.</text>
</comment>
<accession>A0A2T2Z2J8</accession>
<sequence>MAVAPGPVLVPQSRAGPVNPRSCGYRDSISVSAAAVRGTMPDGLGRDGSHKILTLVSARLRTDRDGCE</sequence>
<evidence type="ECO:0000313" key="2">
    <source>
        <dbReference type="EMBL" id="PSR61988.1"/>
    </source>
</evidence>